<feature type="compositionally biased region" description="Polar residues" evidence="1">
    <location>
        <begin position="1"/>
        <end position="10"/>
    </location>
</feature>
<evidence type="ECO:0000313" key="4">
    <source>
        <dbReference type="Proteomes" id="UP000294856"/>
    </source>
</evidence>
<dbReference type="EMBL" id="SMFR01000002">
    <property type="protein sequence ID" value="TCJ97541.1"/>
    <property type="molecule type" value="Genomic_DNA"/>
</dbReference>
<organism evidence="3 4">
    <name type="scientific">Nocardia alba</name>
    <dbReference type="NCBI Taxonomy" id="225051"/>
    <lineage>
        <taxon>Bacteria</taxon>
        <taxon>Bacillati</taxon>
        <taxon>Actinomycetota</taxon>
        <taxon>Actinomycetes</taxon>
        <taxon>Mycobacteriales</taxon>
        <taxon>Nocardiaceae</taxon>
        <taxon>Nocardia</taxon>
    </lineage>
</organism>
<dbReference type="AlphaFoldDB" id="A0A4R1G1I1"/>
<evidence type="ECO:0000313" key="3">
    <source>
        <dbReference type="EMBL" id="TCJ97541.1"/>
    </source>
</evidence>
<feature type="domain" description="DUF4185" evidence="2">
    <location>
        <begin position="123"/>
        <end position="436"/>
    </location>
</feature>
<dbReference type="STRING" id="1210063.GCA_001612665_01245"/>
<dbReference type="Pfam" id="PF13810">
    <property type="entry name" value="DUF4185"/>
    <property type="match status" value="1"/>
</dbReference>
<accession>A0A4R1G1I1</accession>
<comment type="caution">
    <text evidence="3">The sequence shown here is derived from an EMBL/GenBank/DDBJ whole genome shotgun (WGS) entry which is preliminary data.</text>
</comment>
<proteinExistence type="predicted"/>
<dbReference type="InterPro" id="IPR025442">
    <property type="entry name" value="DUF4185"/>
</dbReference>
<feature type="region of interest" description="Disordered" evidence="1">
    <location>
        <begin position="1"/>
        <end position="51"/>
    </location>
</feature>
<dbReference type="Proteomes" id="UP000294856">
    <property type="component" value="Unassembled WGS sequence"/>
</dbReference>
<evidence type="ECO:0000256" key="1">
    <source>
        <dbReference type="SAM" id="MobiDB-lite"/>
    </source>
</evidence>
<name>A0A4R1G1I1_9NOCA</name>
<gene>
    <name evidence="3" type="ORF">DFR71_3584</name>
</gene>
<sequence length="441" mass="49016">MHLTRSTDGTHGNVADRFPLPTGKYWGPLEGPRNSWSNRFGTEPPSSKDGLRRWQSTLGIARTGVYDAATRTAAIALQRAEGWPVSGHIHAREWYAVITGGWRLPVPPRPATPGARKITDATGPGRTDRFGMAATDLGVMTRTPSGRILAVFGDTFRDPVVGGGDWRSPVALYSDTTDLDEGIVWHEAAGPDPDHARQLWAYDHGANTTMLPSDVITLGDDIYLHVMVNEGLGNVVRTQIWRSADDGRTWHPTEAIFEADLHDGFAQLWTWARDDDGWVYIYSTGFQRDRGIILRRVREERITDPDAYIGWGWRDGRWAWGNPPTPVLEREPSAERFGEMCLRKIQNTWVLVSFDASTAGGYDIDVRLFAAPTDNLYLVPKTTPLRGSAWGAEGNDRIAQLYGPSIIPGSTLHGGLHLLVSQWNTAVGWPYRAMHFKVPAR</sequence>
<evidence type="ECO:0000259" key="2">
    <source>
        <dbReference type="Pfam" id="PF13810"/>
    </source>
</evidence>
<keyword evidence="4" id="KW-1185">Reference proteome</keyword>
<protein>
    <submittedName>
        <fullName evidence="3">Uncharacterized protein DUF4185</fullName>
    </submittedName>
</protein>
<reference evidence="3 4" key="1">
    <citation type="submission" date="2019-03" db="EMBL/GenBank/DDBJ databases">
        <title>Genomic Encyclopedia of Type Strains, Phase IV (KMG-IV): sequencing the most valuable type-strain genomes for metagenomic binning, comparative biology and taxonomic classification.</title>
        <authorList>
            <person name="Goeker M."/>
        </authorList>
    </citation>
    <scope>NUCLEOTIDE SEQUENCE [LARGE SCALE GENOMIC DNA]</scope>
    <source>
        <strain evidence="3 4">DSM 44684</strain>
    </source>
</reference>